<evidence type="ECO:0000313" key="3">
    <source>
        <dbReference type="Proteomes" id="UP000198716"/>
    </source>
</evidence>
<reference evidence="3" key="1">
    <citation type="submission" date="2016-10" db="EMBL/GenBank/DDBJ databases">
        <authorList>
            <person name="Varghese N."/>
            <person name="Submissions S."/>
        </authorList>
    </citation>
    <scope>NUCLEOTIDE SEQUENCE [LARGE SCALE GENOMIC DNA]</scope>
    <source>
        <strain evidence="3">DSM 45004</strain>
    </source>
</reference>
<dbReference type="Proteomes" id="UP000198716">
    <property type="component" value="Unassembled WGS sequence"/>
</dbReference>
<dbReference type="EMBL" id="FOMZ01000005">
    <property type="protein sequence ID" value="SFD91632.1"/>
    <property type="molecule type" value="Genomic_DNA"/>
</dbReference>
<dbReference type="InterPro" id="IPR029032">
    <property type="entry name" value="AhpD-like"/>
</dbReference>
<dbReference type="Pfam" id="PF02627">
    <property type="entry name" value="CMD"/>
    <property type="match status" value="1"/>
</dbReference>
<dbReference type="PANTHER" id="PTHR34846">
    <property type="entry name" value="4-CARBOXYMUCONOLACTONE DECARBOXYLASE FAMILY PROTEIN (AFU_ORTHOLOGUE AFUA_6G11590)"/>
    <property type="match status" value="1"/>
</dbReference>
<dbReference type="PANTHER" id="PTHR34846:SF10">
    <property type="entry name" value="CYTOPLASMIC PROTEIN"/>
    <property type="match status" value="1"/>
</dbReference>
<keyword evidence="3" id="KW-1185">Reference proteome</keyword>
<dbReference type="InterPro" id="IPR003779">
    <property type="entry name" value="CMD-like"/>
</dbReference>
<accession>A0A1I1W946</accession>
<name>A0A1I1W946_9ACTN</name>
<proteinExistence type="predicted"/>
<dbReference type="SUPFAM" id="SSF69118">
    <property type="entry name" value="AhpD-like"/>
    <property type="match status" value="1"/>
</dbReference>
<dbReference type="GO" id="GO:0051920">
    <property type="term" value="F:peroxiredoxin activity"/>
    <property type="evidence" value="ECO:0007669"/>
    <property type="project" value="InterPro"/>
</dbReference>
<sequence>MTEQRMNLAEATPEVYRAMRNLEQSIQEELKRAGVEKEIYELVKIRASQLNGCAFCLDMHLSDSRELGISQQRLDVLPAWREVELYSERERAALELAEAVTLVSESHVDDEVWQRVLGTFSEAEAAVLTWAATGINSWNRLAITSRAQPPRRGRAEGSD</sequence>
<dbReference type="NCBIfam" id="TIGR00778">
    <property type="entry name" value="ahpD_dom"/>
    <property type="match status" value="1"/>
</dbReference>
<evidence type="ECO:0000313" key="2">
    <source>
        <dbReference type="EMBL" id="SFD91632.1"/>
    </source>
</evidence>
<gene>
    <name evidence="2" type="ORF">SAMN04487819_10581</name>
</gene>
<dbReference type="AlphaFoldDB" id="A0A1I1W946"/>
<dbReference type="InterPro" id="IPR004675">
    <property type="entry name" value="AhpD_core"/>
</dbReference>
<feature type="domain" description="Carboxymuconolactone decarboxylase-like" evidence="1">
    <location>
        <begin position="13"/>
        <end position="99"/>
    </location>
</feature>
<organism evidence="2 3">
    <name type="scientific">Actinopolyspora alba</name>
    <dbReference type="NCBI Taxonomy" id="673379"/>
    <lineage>
        <taxon>Bacteria</taxon>
        <taxon>Bacillati</taxon>
        <taxon>Actinomycetota</taxon>
        <taxon>Actinomycetes</taxon>
        <taxon>Actinopolysporales</taxon>
        <taxon>Actinopolysporaceae</taxon>
        <taxon>Actinopolyspora</taxon>
        <taxon>Actinopolyspora alba group</taxon>
    </lineage>
</organism>
<protein>
    <submittedName>
        <fullName evidence="2">Alkylhydroperoxidase AhpD family core domain-containing protein</fullName>
    </submittedName>
</protein>
<keyword evidence="2" id="KW-0575">Peroxidase</keyword>
<keyword evidence="2" id="KW-0560">Oxidoreductase</keyword>
<dbReference type="RefSeq" id="WP_092925860.1">
    <property type="nucleotide sequence ID" value="NZ_FOMZ01000005.1"/>
</dbReference>
<evidence type="ECO:0000259" key="1">
    <source>
        <dbReference type="Pfam" id="PF02627"/>
    </source>
</evidence>
<dbReference type="Gene3D" id="1.20.1290.10">
    <property type="entry name" value="AhpD-like"/>
    <property type="match status" value="1"/>
</dbReference>